<dbReference type="PANTHER" id="PTHR42818">
    <property type="entry name" value="SULFOPYRUVATE DECARBOXYLASE SUBUNIT ALPHA"/>
    <property type="match status" value="1"/>
</dbReference>
<keyword evidence="2" id="KW-0456">Lyase</keyword>
<dbReference type="Gene3D" id="3.40.50.970">
    <property type="match status" value="1"/>
</dbReference>
<reference evidence="4" key="1">
    <citation type="submission" date="2016-09" db="EMBL/GenBank/DDBJ databases">
        <authorList>
            <person name="Greninger A.L."/>
            <person name="Jerome K.R."/>
            <person name="Mcnair B."/>
            <person name="Wallis C."/>
            <person name="Fang F."/>
        </authorList>
    </citation>
    <scope>NUCLEOTIDE SEQUENCE [LARGE SCALE GENOMIC DNA]</scope>
    <source>
        <strain evidence="4">M7</strain>
    </source>
</reference>
<evidence type="ECO:0000256" key="1">
    <source>
        <dbReference type="ARBA" id="ARBA00022793"/>
    </source>
</evidence>
<dbReference type="InterPro" id="IPR051818">
    <property type="entry name" value="TPP_dependent_decarboxylase"/>
</dbReference>
<evidence type="ECO:0000313" key="4">
    <source>
        <dbReference type="Proteomes" id="UP000094243"/>
    </source>
</evidence>
<keyword evidence="4" id="KW-1185">Reference proteome</keyword>
<dbReference type="SUPFAM" id="SSF52518">
    <property type="entry name" value="Thiamin diphosphate-binding fold (THDP-binding)"/>
    <property type="match status" value="1"/>
</dbReference>
<gene>
    <name evidence="3" type="ORF">BHQ17_27800</name>
</gene>
<dbReference type="GO" id="GO:0000287">
    <property type="term" value="F:magnesium ion binding"/>
    <property type="evidence" value="ECO:0007669"/>
    <property type="project" value="UniProtKB-ARBA"/>
</dbReference>
<dbReference type="AlphaFoldDB" id="A0A1E3R4M0"/>
<dbReference type="InterPro" id="IPR029061">
    <property type="entry name" value="THDP-binding"/>
</dbReference>
<protein>
    <submittedName>
        <fullName evidence="3">Uncharacterized protein</fullName>
    </submittedName>
</protein>
<dbReference type="PANTHER" id="PTHR42818:SF1">
    <property type="entry name" value="SULFOPYRUVATE DECARBOXYLASE"/>
    <property type="match status" value="1"/>
</dbReference>
<evidence type="ECO:0000256" key="2">
    <source>
        <dbReference type="ARBA" id="ARBA00023239"/>
    </source>
</evidence>
<sequence>MFWHAGRRSGRRGLVLQEEGFQMTVSSSPQTRADAITAQLVKAGTSIAASLPDSWLGAVIESVDREQSIRHLRVAREDDGAAICAGAALAGQRSALICQNSGLLLSVNGLAGYALHHQLPFLALAVARGEHDDGYFYQTYKGQVTAAVLDAVGIPYHRLTGRDDDEIIAEAMHQAWLYRRPVVVLCSRRSLLGEAPGYEAQ</sequence>
<organism evidence="3 4">
    <name type="scientific">Mycolicibacterium holsaticum</name>
    <dbReference type="NCBI Taxonomy" id="152142"/>
    <lineage>
        <taxon>Bacteria</taxon>
        <taxon>Bacillati</taxon>
        <taxon>Actinomycetota</taxon>
        <taxon>Actinomycetes</taxon>
        <taxon>Mycobacteriales</taxon>
        <taxon>Mycobacteriaceae</taxon>
        <taxon>Mycolicibacterium</taxon>
    </lineage>
</organism>
<accession>A0A1E3R4M0</accession>
<dbReference type="EMBL" id="MIGZ01000306">
    <property type="protein sequence ID" value="ODQ84292.1"/>
    <property type="molecule type" value="Genomic_DNA"/>
</dbReference>
<dbReference type="GO" id="GO:0016831">
    <property type="term" value="F:carboxy-lyase activity"/>
    <property type="evidence" value="ECO:0007669"/>
    <property type="project" value="UniProtKB-KW"/>
</dbReference>
<evidence type="ECO:0000313" key="3">
    <source>
        <dbReference type="EMBL" id="ODQ84292.1"/>
    </source>
</evidence>
<dbReference type="OrthoDB" id="8220795at2"/>
<dbReference type="Proteomes" id="UP000094243">
    <property type="component" value="Unassembled WGS sequence"/>
</dbReference>
<name>A0A1E3R4M0_9MYCO</name>
<proteinExistence type="predicted"/>
<comment type="caution">
    <text evidence="3">The sequence shown here is derived from an EMBL/GenBank/DDBJ whole genome shotgun (WGS) entry which is preliminary data.</text>
</comment>
<keyword evidence="1" id="KW-0210">Decarboxylase</keyword>